<reference evidence="1" key="1">
    <citation type="submission" date="2019-10" db="EMBL/GenBank/DDBJ databases">
        <title>Metagenomic sequencing of thiosulfate-disproportionating enrichment culture.</title>
        <authorList>
            <person name="Umezawa K."/>
            <person name="Kojima H."/>
            <person name="Fukui M."/>
        </authorList>
    </citation>
    <scope>NUCLEOTIDE SEQUENCE</scope>
    <source>
        <strain evidence="1">45J</strain>
    </source>
</reference>
<proteinExistence type="inferred from homology"/>
<dbReference type="HAMAP" id="MF_00048">
    <property type="entry name" value="UPF0102"/>
    <property type="match status" value="1"/>
</dbReference>
<dbReference type="EMBL" id="BLAB01000001">
    <property type="protein sequence ID" value="GER93225.1"/>
    <property type="molecule type" value="Genomic_DNA"/>
</dbReference>
<dbReference type="InterPro" id="IPR011335">
    <property type="entry name" value="Restrct_endonuc-II-like"/>
</dbReference>
<accession>A0A5J4KZ38</accession>
<dbReference type="InterPro" id="IPR011856">
    <property type="entry name" value="tRNA_endonuc-like_dom_sf"/>
</dbReference>
<protein>
    <submittedName>
        <fullName evidence="1">YraN family protein</fullName>
    </submittedName>
</protein>
<name>A0A5J4KZ38_9ZZZZ</name>
<organism evidence="1">
    <name type="scientific">hot springs metagenome</name>
    <dbReference type="NCBI Taxonomy" id="433727"/>
    <lineage>
        <taxon>unclassified sequences</taxon>
        <taxon>metagenomes</taxon>
        <taxon>ecological metagenomes</taxon>
    </lineage>
</organism>
<evidence type="ECO:0000313" key="1">
    <source>
        <dbReference type="EMBL" id="GER93225.1"/>
    </source>
</evidence>
<dbReference type="SUPFAM" id="SSF52980">
    <property type="entry name" value="Restriction endonuclease-like"/>
    <property type="match status" value="1"/>
</dbReference>
<dbReference type="GO" id="GO:0003676">
    <property type="term" value="F:nucleic acid binding"/>
    <property type="evidence" value="ECO:0007669"/>
    <property type="project" value="InterPro"/>
</dbReference>
<dbReference type="CDD" id="cd20736">
    <property type="entry name" value="PoNe_Nuclease"/>
    <property type="match status" value="1"/>
</dbReference>
<dbReference type="PANTHER" id="PTHR34039">
    <property type="entry name" value="UPF0102 PROTEIN YRAN"/>
    <property type="match status" value="1"/>
</dbReference>
<dbReference type="NCBIfam" id="TIGR00252">
    <property type="entry name" value="YraN family protein"/>
    <property type="match status" value="1"/>
</dbReference>
<dbReference type="InterPro" id="IPR003509">
    <property type="entry name" value="UPF0102_YraN-like"/>
</dbReference>
<comment type="caution">
    <text evidence="1">The sequence shown here is derived from an EMBL/GenBank/DDBJ whole genome shotgun (WGS) entry which is preliminary data.</text>
</comment>
<dbReference type="Pfam" id="PF02021">
    <property type="entry name" value="UPF0102"/>
    <property type="match status" value="1"/>
</dbReference>
<gene>
    <name evidence="1" type="ORF">A45J_0961</name>
</gene>
<dbReference type="NCBIfam" id="NF009150">
    <property type="entry name" value="PRK12497.1-3"/>
    <property type="match status" value="1"/>
</dbReference>
<sequence length="114" mass="13161">MIKILGRKGEDIAVDFLKQKGYKILRRNYMTPLGEADIVAKDNKTIVFVEVKARSSNAFCQPFEAVNHKKQEKLKKVALYYLKQHEIELPVRFDIVSIISRDGKTEVNHIPEAF</sequence>
<dbReference type="PANTHER" id="PTHR34039:SF1">
    <property type="entry name" value="UPF0102 PROTEIN YRAN"/>
    <property type="match status" value="1"/>
</dbReference>
<dbReference type="NCBIfam" id="NF009154">
    <property type="entry name" value="PRK12497.3-3"/>
    <property type="match status" value="1"/>
</dbReference>
<dbReference type="Gene3D" id="3.40.1350.10">
    <property type="match status" value="1"/>
</dbReference>
<dbReference type="AlphaFoldDB" id="A0A5J4KZ38"/>